<dbReference type="RefSeq" id="XP_041161309.1">
    <property type="nucleotide sequence ID" value="XM_041297770.1"/>
</dbReference>
<dbReference type="SUPFAM" id="SSF53098">
    <property type="entry name" value="Ribonuclease H-like"/>
    <property type="match status" value="1"/>
</dbReference>
<proteinExistence type="predicted"/>
<dbReference type="EMBL" id="JABBWE010000022">
    <property type="protein sequence ID" value="KAG1795436.1"/>
    <property type="molecule type" value="Genomic_DNA"/>
</dbReference>
<protein>
    <submittedName>
        <fullName evidence="1">Uncharacterized protein</fullName>
    </submittedName>
</protein>
<dbReference type="OrthoDB" id="3259198at2759"/>
<accession>A0A9P7ATH8</accession>
<feature type="non-terminal residue" evidence="1">
    <location>
        <position position="1"/>
    </location>
</feature>
<comment type="caution">
    <text evidence="1">The sequence shown here is derived from an EMBL/GenBank/DDBJ whole genome shotgun (WGS) entry which is preliminary data.</text>
</comment>
<dbReference type="AlphaFoldDB" id="A0A9P7ATH8"/>
<reference evidence="1" key="1">
    <citation type="journal article" date="2020" name="New Phytol.">
        <title>Comparative genomics reveals dynamic genome evolution in host specialist ectomycorrhizal fungi.</title>
        <authorList>
            <person name="Lofgren L.A."/>
            <person name="Nguyen N.H."/>
            <person name="Vilgalys R."/>
            <person name="Ruytinx J."/>
            <person name="Liao H.L."/>
            <person name="Branco S."/>
            <person name="Kuo A."/>
            <person name="LaButti K."/>
            <person name="Lipzen A."/>
            <person name="Andreopoulos W."/>
            <person name="Pangilinan J."/>
            <person name="Riley R."/>
            <person name="Hundley H."/>
            <person name="Na H."/>
            <person name="Barry K."/>
            <person name="Grigoriev I.V."/>
            <person name="Stajich J.E."/>
            <person name="Kennedy P.G."/>
        </authorList>
    </citation>
    <scope>NUCLEOTIDE SEQUENCE</scope>
    <source>
        <strain evidence="1">S12</strain>
    </source>
</reference>
<organism evidence="1 2">
    <name type="scientific">Suillus plorans</name>
    <dbReference type="NCBI Taxonomy" id="116603"/>
    <lineage>
        <taxon>Eukaryota</taxon>
        <taxon>Fungi</taxon>
        <taxon>Dikarya</taxon>
        <taxon>Basidiomycota</taxon>
        <taxon>Agaricomycotina</taxon>
        <taxon>Agaricomycetes</taxon>
        <taxon>Agaricomycetidae</taxon>
        <taxon>Boletales</taxon>
        <taxon>Suillineae</taxon>
        <taxon>Suillaceae</taxon>
        <taxon>Suillus</taxon>
    </lineage>
</organism>
<keyword evidence="2" id="KW-1185">Reference proteome</keyword>
<sequence>EELLIDFRELIGEHSGDNMAQAVFETLELFGLKGRVLAIMADNASNNDTMCEALQELCEKEGVTFNACWAQLWCMPHTTHLSALMVQCSC</sequence>
<dbReference type="GeneID" id="64591534"/>
<evidence type="ECO:0000313" key="1">
    <source>
        <dbReference type="EMBL" id="KAG1795436.1"/>
    </source>
</evidence>
<gene>
    <name evidence="1" type="ORF">HD556DRAFT_1235719</name>
</gene>
<dbReference type="Proteomes" id="UP000719766">
    <property type="component" value="Unassembled WGS sequence"/>
</dbReference>
<dbReference type="InterPro" id="IPR012337">
    <property type="entry name" value="RNaseH-like_sf"/>
</dbReference>
<name>A0A9P7ATH8_9AGAM</name>
<evidence type="ECO:0000313" key="2">
    <source>
        <dbReference type="Proteomes" id="UP000719766"/>
    </source>
</evidence>